<accession>A0A6V7P4Z5</accession>
<reference evidence="1" key="1">
    <citation type="submission" date="2020-07" db="EMBL/GenBank/DDBJ databases">
        <authorList>
            <person name="Lin J."/>
        </authorList>
    </citation>
    <scope>NUCLEOTIDE SEQUENCE</scope>
</reference>
<gene>
    <name evidence="1" type="ORF">CB5_LOCUS9116</name>
</gene>
<proteinExistence type="predicted"/>
<protein>
    <recommendedName>
        <fullName evidence="2">Reverse transcriptase zinc-binding domain-containing protein</fullName>
    </recommendedName>
</protein>
<evidence type="ECO:0008006" key="2">
    <source>
        <dbReference type="Google" id="ProtNLM"/>
    </source>
</evidence>
<name>A0A6V7P4Z5_ANACO</name>
<evidence type="ECO:0000313" key="1">
    <source>
        <dbReference type="EMBL" id="CAD1825905.1"/>
    </source>
</evidence>
<sequence length="157" mass="18310">MSNQSFTWSNMQETPTLARLDRFLLSTKWDQDFPFSKVVALPEPRQITVHFAHCGKKHQGEEEYFQGQDETVDHLFTQCVFLRYIMVMGLEDVHADELGDDVLVVWDKWMGKAAGRGSSNGLSELIACWWTIWKARNNLIFRQQQLDPFLAVRRSRS</sequence>
<organism evidence="1">
    <name type="scientific">Ananas comosus var. bracteatus</name>
    <name type="common">red pineapple</name>
    <dbReference type="NCBI Taxonomy" id="296719"/>
    <lineage>
        <taxon>Eukaryota</taxon>
        <taxon>Viridiplantae</taxon>
        <taxon>Streptophyta</taxon>
        <taxon>Embryophyta</taxon>
        <taxon>Tracheophyta</taxon>
        <taxon>Spermatophyta</taxon>
        <taxon>Magnoliopsida</taxon>
        <taxon>Liliopsida</taxon>
        <taxon>Poales</taxon>
        <taxon>Bromeliaceae</taxon>
        <taxon>Bromelioideae</taxon>
        <taxon>Ananas</taxon>
    </lineage>
</organism>
<dbReference type="EMBL" id="LR862145">
    <property type="protein sequence ID" value="CAD1825905.1"/>
    <property type="molecule type" value="Genomic_DNA"/>
</dbReference>
<dbReference type="AlphaFoldDB" id="A0A6V7P4Z5"/>